<dbReference type="CDD" id="cd00180">
    <property type="entry name" value="PKc"/>
    <property type="match status" value="1"/>
</dbReference>
<dbReference type="SUPFAM" id="SSF48371">
    <property type="entry name" value="ARM repeat"/>
    <property type="match status" value="1"/>
</dbReference>
<organism evidence="8 9">
    <name type="scientific">Trichechus manatus latirostris</name>
    <name type="common">Florida manatee</name>
    <dbReference type="NCBI Taxonomy" id="127582"/>
    <lineage>
        <taxon>Eukaryota</taxon>
        <taxon>Metazoa</taxon>
        <taxon>Chordata</taxon>
        <taxon>Craniata</taxon>
        <taxon>Vertebrata</taxon>
        <taxon>Euteleostomi</taxon>
        <taxon>Mammalia</taxon>
        <taxon>Eutheria</taxon>
        <taxon>Afrotheria</taxon>
        <taxon>Sirenia</taxon>
        <taxon>Trichechidae</taxon>
        <taxon>Trichechus</taxon>
    </lineage>
</organism>
<accession>A0A2Y9E850</accession>
<name>A0A2Y9E850_TRIMA</name>
<dbReference type="GeneID" id="101354722"/>
<dbReference type="InterPro" id="IPR000719">
    <property type="entry name" value="Prot_kinase_dom"/>
</dbReference>
<dbReference type="RefSeq" id="XP_004388763.1">
    <property type="nucleotide sequence ID" value="XM_004388706.1"/>
</dbReference>
<keyword evidence="2" id="KW-0067">ATP-binding</keyword>
<dbReference type="KEGG" id="tmu:101354722"/>
<dbReference type="PROSITE" id="PS50011">
    <property type="entry name" value="PROTEIN_KINASE_DOM"/>
    <property type="match status" value="1"/>
</dbReference>
<evidence type="ECO:0000259" key="7">
    <source>
        <dbReference type="PROSITE" id="PS50011"/>
    </source>
</evidence>
<evidence type="ECO:0000256" key="2">
    <source>
        <dbReference type="ARBA" id="ARBA00022840"/>
    </source>
</evidence>
<keyword evidence="1" id="KW-0547">Nucleotide-binding</keyword>
<dbReference type="FunCoup" id="A0A2Y9E850">
    <property type="interactions" value="318"/>
</dbReference>
<dbReference type="PANTHER" id="PTHR24363:SF5">
    <property type="entry name" value="SERINE_THREONINE KINASE-LIKE DOMAIN-CONTAINING PROTEIN STKLD1"/>
    <property type="match status" value="1"/>
</dbReference>
<feature type="region of interest" description="Disordered" evidence="6">
    <location>
        <begin position="678"/>
        <end position="704"/>
    </location>
</feature>
<dbReference type="FunFam" id="3.30.200.20:FF:000913">
    <property type="entry name" value="Serine/threonine kinase like domain containing 1"/>
    <property type="match status" value="1"/>
</dbReference>
<dbReference type="InterPro" id="IPR016024">
    <property type="entry name" value="ARM-type_fold"/>
</dbReference>
<reference evidence="9" key="1">
    <citation type="submission" date="2025-08" db="UniProtKB">
        <authorList>
            <consortium name="RefSeq"/>
        </authorList>
    </citation>
    <scope>IDENTIFICATION</scope>
</reference>
<protein>
    <recommendedName>
        <fullName evidence="3">Serine/threonine kinase-like domain-containing protein STKLD1</fullName>
    </recommendedName>
    <alternativeName>
        <fullName evidence="5">Serine/threonine kinase-like domain-containing protein 1</fullName>
    </alternativeName>
    <alternativeName>
        <fullName evidence="4">Sugen kinase 071</fullName>
    </alternativeName>
</protein>
<dbReference type="SUPFAM" id="SSF56112">
    <property type="entry name" value="Protein kinase-like (PK-like)"/>
    <property type="match status" value="1"/>
</dbReference>
<dbReference type="InterPro" id="IPR011009">
    <property type="entry name" value="Kinase-like_dom_sf"/>
</dbReference>
<dbReference type="FunFam" id="1.10.510.10:FF:001115">
    <property type="entry name" value="Serine/threonine kinase like domain containing 1"/>
    <property type="match status" value="1"/>
</dbReference>
<dbReference type="AlphaFoldDB" id="A0A2Y9E850"/>
<dbReference type="STRING" id="127582.A0A2Y9E850"/>
<gene>
    <name evidence="9" type="primary">STKLD1</name>
</gene>
<dbReference type="Gene3D" id="3.30.200.20">
    <property type="entry name" value="Phosphorylase Kinase, domain 1"/>
    <property type="match status" value="1"/>
</dbReference>
<dbReference type="Gene3D" id="1.10.510.10">
    <property type="entry name" value="Transferase(Phosphotransferase) domain 1"/>
    <property type="match status" value="1"/>
</dbReference>
<keyword evidence="8" id="KW-1185">Reference proteome</keyword>
<evidence type="ECO:0000313" key="8">
    <source>
        <dbReference type="Proteomes" id="UP000248480"/>
    </source>
</evidence>
<evidence type="ECO:0000256" key="3">
    <source>
        <dbReference type="ARBA" id="ARBA00072818"/>
    </source>
</evidence>
<dbReference type="Proteomes" id="UP000248480">
    <property type="component" value="Unplaced"/>
</dbReference>
<evidence type="ECO:0000256" key="6">
    <source>
        <dbReference type="SAM" id="MobiDB-lite"/>
    </source>
</evidence>
<dbReference type="CTD" id="169436"/>
<dbReference type="GO" id="GO:0004674">
    <property type="term" value="F:protein serine/threonine kinase activity"/>
    <property type="evidence" value="ECO:0007669"/>
    <property type="project" value="TreeGrafter"/>
</dbReference>
<evidence type="ECO:0000256" key="5">
    <source>
        <dbReference type="ARBA" id="ARBA00081628"/>
    </source>
</evidence>
<dbReference type="OrthoDB" id="248923at2759"/>
<proteinExistence type="predicted"/>
<feature type="region of interest" description="Disordered" evidence="6">
    <location>
        <begin position="1"/>
        <end position="29"/>
    </location>
</feature>
<dbReference type="Pfam" id="PF00069">
    <property type="entry name" value="Pkinase"/>
    <property type="match status" value="1"/>
</dbReference>
<dbReference type="PANTHER" id="PTHR24363">
    <property type="entry name" value="SERINE/THREONINE PROTEIN KINASE"/>
    <property type="match status" value="1"/>
</dbReference>
<dbReference type="GO" id="GO:0005524">
    <property type="term" value="F:ATP binding"/>
    <property type="evidence" value="ECO:0007669"/>
    <property type="project" value="UniProtKB-KW"/>
</dbReference>
<evidence type="ECO:0000256" key="4">
    <source>
        <dbReference type="ARBA" id="ARBA00079669"/>
    </source>
</evidence>
<sequence length="704" mass="78401">MLSRGSAPWRASPRGPQTPGRGGVRSGVSPRDTMEKYQILYQLEPGALGVNLVVEETTTKVKRVIKKVGCIDEHQANKALEEMMPLLKLQHAHISIYQELFITWESQISFLFLCLVMEYGKETFQEIIEKNRRTRTVIDSEWMQNVLGQVLDALEYLHQLDIIHRNLKPSNIVLVDSNHCRLQDLSSNTLMTDQAKWKIRAEEDPFRKSWMAPEALNFSFSQKSDIWSLGCILLDMASCSFVENTEAMLLRKSLRVLPNSLQGVLRKMESRKVPDADTLLFLLPRMLHVNPEERLTVRDVIHFAFETKGFKSSSVALTLHRQVVPSVITDMLLGGSVASILEVMQNFSSRPEVQLKAIKRLLIMSEDELGLPWPMELVELVIGVLKQHDRVLAMQLCGCSLLLRVLSQALAQDADAQVPCSNAVVASLLGIMQCHPDSEELIVVGYSLLTIISSQESTAGQLQKAALFEHILEHLDSFLESRDICITGLGLLWALLVDAVLVDKTPLEKAPVLVAHVMATYSTDREMAEAGCAVLWLLSMLGCIKETQLEQVTGLFLQSIRLCQDRVLLVNNAYRGLASLTKVSELAAFQVVMPKEGGSGLALLQETYELHKDDPEVVENLCILLSHLVVYKDILPELVSNGITPLVQEIKGRFTSSLELVSYAEEVLQRLEAMPPSFPESNPLSAHAEQAGTPKALLPNSSSG</sequence>
<evidence type="ECO:0000256" key="1">
    <source>
        <dbReference type="ARBA" id="ARBA00022741"/>
    </source>
</evidence>
<feature type="domain" description="Protein kinase" evidence="7">
    <location>
        <begin position="37"/>
        <end position="305"/>
    </location>
</feature>
<dbReference type="InParanoid" id="A0A2Y9E850"/>
<evidence type="ECO:0000313" key="9">
    <source>
        <dbReference type="RefSeq" id="XP_004388763.1"/>
    </source>
</evidence>
<dbReference type="FunFam" id="1.25.10.10:FF:000579">
    <property type="entry name" value="Serine/threonine kinase like domain containing 1"/>
    <property type="match status" value="1"/>
</dbReference>
<dbReference type="Gene3D" id="1.25.10.10">
    <property type="entry name" value="Leucine-rich Repeat Variant"/>
    <property type="match status" value="1"/>
</dbReference>
<dbReference type="InterPro" id="IPR011989">
    <property type="entry name" value="ARM-like"/>
</dbReference>